<dbReference type="GO" id="GO:0045174">
    <property type="term" value="F:glutathione dehydrogenase (ascorbate) activity"/>
    <property type="evidence" value="ECO:0007669"/>
    <property type="project" value="TreeGrafter"/>
</dbReference>
<dbReference type="GO" id="GO:0004364">
    <property type="term" value="F:glutathione transferase activity"/>
    <property type="evidence" value="ECO:0007669"/>
    <property type="project" value="TreeGrafter"/>
</dbReference>
<feature type="chain" id="PRO_5017952019" description="GST N-terminal domain-containing protein" evidence="2">
    <location>
        <begin position="20"/>
        <end position="120"/>
    </location>
</feature>
<dbReference type="GO" id="GO:0006749">
    <property type="term" value="P:glutathione metabolic process"/>
    <property type="evidence" value="ECO:0007669"/>
    <property type="project" value="TreeGrafter"/>
</dbReference>
<dbReference type="Proteomes" id="UP000277928">
    <property type="component" value="Unassembled WGS sequence"/>
</dbReference>
<evidence type="ECO:0000256" key="1">
    <source>
        <dbReference type="ARBA" id="ARBA00011067"/>
    </source>
</evidence>
<keyword evidence="5" id="KW-1185">Reference proteome</keyword>
<name>A0A3P6UYW7_LITSI</name>
<evidence type="ECO:0000313" key="4">
    <source>
        <dbReference type="EMBL" id="VDK82811.1"/>
    </source>
</evidence>
<keyword evidence="2" id="KW-0732">Signal</keyword>
<dbReference type="PROSITE" id="PS00195">
    <property type="entry name" value="GLUTAREDOXIN_1"/>
    <property type="match status" value="1"/>
</dbReference>
<reference evidence="4 5" key="1">
    <citation type="submission" date="2018-08" db="EMBL/GenBank/DDBJ databases">
        <authorList>
            <person name="Laetsch R D."/>
            <person name="Stevens L."/>
            <person name="Kumar S."/>
            <person name="Blaxter L. M."/>
        </authorList>
    </citation>
    <scope>NUCLEOTIDE SEQUENCE [LARGE SCALE GENOMIC DNA]</scope>
</reference>
<comment type="similarity">
    <text evidence="1">Belongs to the GST superfamily. Omega family.</text>
</comment>
<dbReference type="Gene3D" id="3.40.30.10">
    <property type="entry name" value="Glutaredoxin"/>
    <property type="match status" value="1"/>
</dbReference>
<feature type="domain" description="GST N-terminal" evidence="3">
    <location>
        <begin position="44"/>
        <end position="120"/>
    </location>
</feature>
<gene>
    <name evidence="4" type="ORF">NLS_LOCUS5925</name>
</gene>
<dbReference type="InterPro" id="IPR011767">
    <property type="entry name" value="GLR_AS"/>
</dbReference>
<protein>
    <recommendedName>
        <fullName evidence="3">GST N-terminal domain-containing protein</fullName>
    </recommendedName>
</protein>
<dbReference type="OrthoDB" id="5800246at2759"/>
<dbReference type="PANTHER" id="PTHR43968:SF6">
    <property type="entry name" value="GLUTATHIONE S-TRANSFERASE OMEGA"/>
    <property type="match status" value="1"/>
</dbReference>
<dbReference type="InterPro" id="IPR036249">
    <property type="entry name" value="Thioredoxin-like_sf"/>
</dbReference>
<dbReference type="PANTHER" id="PTHR43968">
    <property type="match status" value="1"/>
</dbReference>
<evidence type="ECO:0000259" key="3">
    <source>
        <dbReference type="PROSITE" id="PS50404"/>
    </source>
</evidence>
<accession>A0A3P6UYW7</accession>
<dbReference type="Pfam" id="PF13417">
    <property type="entry name" value="GST_N_3"/>
    <property type="match status" value="1"/>
</dbReference>
<organism evidence="4 5">
    <name type="scientific">Litomosoides sigmodontis</name>
    <name type="common">Filarial nematode worm</name>
    <dbReference type="NCBI Taxonomy" id="42156"/>
    <lineage>
        <taxon>Eukaryota</taxon>
        <taxon>Metazoa</taxon>
        <taxon>Ecdysozoa</taxon>
        <taxon>Nematoda</taxon>
        <taxon>Chromadorea</taxon>
        <taxon>Rhabditida</taxon>
        <taxon>Spirurina</taxon>
        <taxon>Spiruromorpha</taxon>
        <taxon>Filarioidea</taxon>
        <taxon>Onchocercidae</taxon>
        <taxon>Litomosoides</taxon>
    </lineage>
</organism>
<dbReference type="PROSITE" id="PS50404">
    <property type="entry name" value="GST_NTER"/>
    <property type="match status" value="1"/>
</dbReference>
<dbReference type="InterPro" id="IPR004045">
    <property type="entry name" value="Glutathione_S-Trfase_N"/>
</dbReference>
<evidence type="ECO:0000313" key="5">
    <source>
        <dbReference type="Proteomes" id="UP000277928"/>
    </source>
</evidence>
<evidence type="ECO:0000256" key="2">
    <source>
        <dbReference type="SAM" id="SignalP"/>
    </source>
</evidence>
<dbReference type="SUPFAM" id="SSF52833">
    <property type="entry name" value="Thioredoxin-like"/>
    <property type="match status" value="1"/>
</dbReference>
<sequence>MFDSPLIWTASLLSILCLAAENKPVKSTSQISEKSDAEPSEEDDLIRIYSTRNCPYCDRVIIVAKLKGLRFEVVNVDLQKKPKWFTTKHPEGTVPVLEHKGNVRSFAPFLEIYWISLSFA</sequence>
<dbReference type="EMBL" id="UYRX01000480">
    <property type="protein sequence ID" value="VDK82811.1"/>
    <property type="molecule type" value="Genomic_DNA"/>
</dbReference>
<dbReference type="PROSITE" id="PS51354">
    <property type="entry name" value="GLUTAREDOXIN_2"/>
    <property type="match status" value="1"/>
</dbReference>
<dbReference type="AlphaFoldDB" id="A0A3P6UYW7"/>
<dbReference type="GO" id="GO:0005737">
    <property type="term" value="C:cytoplasm"/>
    <property type="evidence" value="ECO:0007669"/>
    <property type="project" value="TreeGrafter"/>
</dbReference>
<feature type="signal peptide" evidence="2">
    <location>
        <begin position="1"/>
        <end position="19"/>
    </location>
</feature>
<proteinExistence type="inferred from homology"/>
<dbReference type="InterPro" id="IPR050983">
    <property type="entry name" value="GST_Omega/HSP26"/>
</dbReference>
<dbReference type="STRING" id="42156.A0A3P6UYW7"/>